<dbReference type="EMBL" id="LSRX01001078">
    <property type="protein sequence ID" value="OLP83961.1"/>
    <property type="molecule type" value="Genomic_DNA"/>
</dbReference>
<reference evidence="1 2" key="1">
    <citation type="submission" date="2016-02" db="EMBL/GenBank/DDBJ databases">
        <title>Genome analysis of coral dinoflagellate symbionts highlights evolutionary adaptations to a symbiotic lifestyle.</title>
        <authorList>
            <person name="Aranda M."/>
            <person name="Li Y."/>
            <person name="Liew Y.J."/>
            <person name="Baumgarten S."/>
            <person name="Simakov O."/>
            <person name="Wilson M."/>
            <person name="Piel J."/>
            <person name="Ashoor H."/>
            <person name="Bougouffa S."/>
            <person name="Bajic V.B."/>
            <person name="Ryu T."/>
            <person name="Ravasi T."/>
            <person name="Bayer T."/>
            <person name="Micklem G."/>
            <person name="Kim H."/>
            <person name="Bhak J."/>
            <person name="Lajeunesse T.C."/>
            <person name="Voolstra C.R."/>
        </authorList>
    </citation>
    <scope>NUCLEOTIDE SEQUENCE [LARGE SCALE GENOMIC DNA]</scope>
    <source>
        <strain evidence="1 2">CCMP2467</strain>
    </source>
</reference>
<dbReference type="AlphaFoldDB" id="A0A1Q9CM13"/>
<proteinExistence type="predicted"/>
<evidence type="ECO:0000313" key="2">
    <source>
        <dbReference type="Proteomes" id="UP000186817"/>
    </source>
</evidence>
<accession>A0A1Q9CM13</accession>
<gene>
    <name evidence="1" type="ORF">AK812_SmicGene35223</name>
</gene>
<comment type="caution">
    <text evidence="1">The sequence shown here is derived from an EMBL/GenBank/DDBJ whole genome shotgun (WGS) entry which is preliminary data.</text>
</comment>
<dbReference type="Proteomes" id="UP000186817">
    <property type="component" value="Unassembled WGS sequence"/>
</dbReference>
<keyword evidence="2" id="KW-1185">Reference proteome</keyword>
<sequence>MLGKECIKSWARLQQSVALSSAESELYALVEGSREALGARCAVGHILGHEGEIDPHIYCDSEAAVNISKMEGGCPYQRLNLNRYGTEYQKHLDGLCTVHRKLWSVVKIMCNLSDHWAVEWPARCAYWKQTESFFERLSYPVHTSYVDGCAAGLRGNDGLPIAKRWRVMVTDARLEEASNGASHHLQRNLDTACYTLPEDKRLKFQSRFVIALPLVSRKQLDKLYFMVPPDRGSALCFRHAQASWHQCQHLTNYVACTALLLLLLAPQTCIRSDGSYDFEAAVVSPASRNKSETVKGLRQRFVYQGISQLDPLISQLSTTAHHNELSIGERMSKHDCGRPLNVHMSTSDVSYHCINERGQRLRQELVTSCQEFAHLPAATIVQAQCMLESTL</sequence>
<protein>
    <submittedName>
        <fullName evidence="1">Uncharacterized protein</fullName>
    </submittedName>
</protein>
<name>A0A1Q9CM13_SYMMI</name>
<evidence type="ECO:0000313" key="1">
    <source>
        <dbReference type="EMBL" id="OLP83961.1"/>
    </source>
</evidence>
<organism evidence="1 2">
    <name type="scientific">Symbiodinium microadriaticum</name>
    <name type="common">Dinoflagellate</name>
    <name type="synonym">Zooxanthella microadriatica</name>
    <dbReference type="NCBI Taxonomy" id="2951"/>
    <lineage>
        <taxon>Eukaryota</taxon>
        <taxon>Sar</taxon>
        <taxon>Alveolata</taxon>
        <taxon>Dinophyceae</taxon>
        <taxon>Suessiales</taxon>
        <taxon>Symbiodiniaceae</taxon>
        <taxon>Symbiodinium</taxon>
    </lineage>
</organism>